<accession>A0A1M5W2R1</accession>
<organism evidence="5 6">
    <name type="scientific">Pollutimonas bauzanensis</name>
    <dbReference type="NCBI Taxonomy" id="658167"/>
    <lineage>
        <taxon>Bacteria</taxon>
        <taxon>Pseudomonadati</taxon>
        <taxon>Pseudomonadota</taxon>
        <taxon>Betaproteobacteria</taxon>
        <taxon>Burkholderiales</taxon>
        <taxon>Alcaligenaceae</taxon>
        <taxon>Pollutimonas</taxon>
    </lineage>
</organism>
<dbReference type="InterPro" id="IPR036388">
    <property type="entry name" value="WH-like_DNA-bd_sf"/>
</dbReference>
<dbReference type="OrthoDB" id="9774661at2"/>
<dbReference type="Gene3D" id="1.10.10.10">
    <property type="entry name" value="Winged helix-like DNA-binding domain superfamily/Winged helix DNA-binding domain"/>
    <property type="match status" value="1"/>
</dbReference>
<dbReference type="RefSeq" id="WP_073103178.1">
    <property type="nucleotide sequence ID" value="NZ_FQXE01000005.1"/>
</dbReference>
<dbReference type="Proteomes" id="UP000184226">
    <property type="component" value="Unassembled WGS sequence"/>
</dbReference>
<dbReference type="PANTHER" id="PTHR44688:SF16">
    <property type="entry name" value="DNA-BINDING TRANSCRIPTIONAL ACTIVATOR DEVR_DOSR"/>
    <property type="match status" value="1"/>
</dbReference>
<dbReference type="InterPro" id="IPR036693">
    <property type="entry name" value="TF_LuxR_autoind-bd_dom_sf"/>
</dbReference>
<dbReference type="GO" id="GO:0006355">
    <property type="term" value="P:regulation of DNA-templated transcription"/>
    <property type="evidence" value="ECO:0007669"/>
    <property type="project" value="InterPro"/>
</dbReference>
<dbReference type="Pfam" id="PF00196">
    <property type="entry name" value="GerE"/>
    <property type="match status" value="1"/>
</dbReference>
<dbReference type="InterPro" id="IPR005143">
    <property type="entry name" value="TF_LuxR_autoind-bd_dom"/>
</dbReference>
<dbReference type="Gene3D" id="3.30.450.80">
    <property type="entry name" value="Transcription factor LuxR-like, autoinducer-binding domain"/>
    <property type="match status" value="1"/>
</dbReference>
<proteinExistence type="predicted"/>
<dbReference type="AlphaFoldDB" id="A0A1M5W2R1"/>
<evidence type="ECO:0000256" key="3">
    <source>
        <dbReference type="ARBA" id="ARBA00023163"/>
    </source>
</evidence>
<evidence type="ECO:0000313" key="6">
    <source>
        <dbReference type="Proteomes" id="UP000184226"/>
    </source>
</evidence>
<dbReference type="PRINTS" id="PR00038">
    <property type="entry name" value="HTHLUXR"/>
</dbReference>
<keyword evidence="3" id="KW-0804">Transcription</keyword>
<keyword evidence="1" id="KW-0805">Transcription regulation</keyword>
<keyword evidence="2" id="KW-0238">DNA-binding</keyword>
<gene>
    <name evidence="5" type="ORF">SAMN04488135_10561</name>
</gene>
<sequence length="239" mass="26167">MKGWAEDLLTLTSVDSDVDEHGVFGKIEVAARMLGFEHCAYGLRVPLPLTNPKIIMVNNYPSAWQARYAEAGYLGIDPTVRHGRRTNAPLLWSNSVFAGTRQLWAEAQLSGLRVGWAQSSLDGYGVGGMLTLVRSSEALTASELESKELKMRWLVNIAHLSLTRVLTRHLHGEPGVPLTQRETEVLKWHADGKTSSEISEILTISVDTVKFHTKNAVLKLGAANKTAAVVRAAMLGLLN</sequence>
<name>A0A1M5W2R1_9BURK</name>
<dbReference type="SMART" id="SM00421">
    <property type="entry name" value="HTH_LUXR"/>
    <property type="match status" value="1"/>
</dbReference>
<evidence type="ECO:0000259" key="4">
    <source>
        <dbReference type="PROSITE" id="PS50043"/>
    </source>
</evidence>
<dbReference type="CDD" id="cd06170">
    <property type="entry name" value="LuxR_C_like"/>
    <property type="match status" value="1"/>
</dbReference>
<protein>
    <submittedName>
        <fullName evidence="5">LuxR family transcriptional regulator</fullName>
    </submittedName>
</protein>
<dbReference type="InterPro" id="IPR016032">
    <property type="entry name" value="Sig_transdc_resp-reg_C-effctor"/>
</dbReference>
<feature type="domain" description="HTH luxR-type" evidence="4">
    <location>
        <begin position="171"/>
        <end position="236"/>
    </location>
</feature>
<dbReference type="Pfam" id="PF03472">
    <property type="entry name" value="Autoind_bind"/>
    <property type="match status" value="1"/>
</dbReference>
<keyword evidence="6" id="KW-1185">Reference proteome</keyword>
<dbReference type="SUPFAM" id="SSF46894">
    <property type="entry name" value="C-terminal effector domain of the bipartite response regulators"/>
    <property type="match status" value="1"/>
</dbReference>
<dbReference type="InterPro" id="IPR000792">
    <property type="entry name" value="Tscrpt_reg_LuxR_C"/>
</dbReference>
<reference evidence="5 6" key="1">
    <citation type="submission" date="2016-11" db="EMBL/GenBank/DDBJ databases">
        <authorList>
            <person name="Jaros S."/>
            <person name="Januszkiewicz K."/>
            <person name="Wedrychowicz H."/>
        </authorList>
    </citation>
    <scope>NUCLEOTIDE SEQUENCE [LARGE SCALE GENOMIC DNA]</scope>
    <source>
        <strain evidence="5 6">CGMCC 1.10190</strain>
    </source>
</reference>
<dbReference type="SUPFAM" id="SSF75516">
    <property type="entry name" value="Pheromone-binding domain of LuxR-like quorum-sensing transcription factors"/>
    <property type="match status" value="1"/>
</dbReference>
<dbReference type="PANTHER" id="PTHR44688">
    <property type="entry name" value="DNA-BINDING TRANSCRIPTIONAL ACTIVATOR DEVR_DOSR"/>
    <property type="match status" value="1"/>
</dbReference>
<evidence type="ECO:0000256" key="1">
    <source>
        <dbReference type="ARBA" id="ARBA00023015"/>
    </source>
</evidence>
<evidence type="ECO:0000313" key="5">
    <source>
        <dbReference type="EMBL" id="SHH81775.1"/>
    </source>
</evidence>
<dbReference type="PROSITE" id="PS50043">
    <property type="entry name" value="HTH_LUXR_2"/>
    <property type="match status" value="1"/>
</dbReference>
<dbReference type="STRING" id="658167.SAMN04488135_10561"/>
<dbReference type="PROSITE" id="PS00622">
    <property type="entry name" value="HTH_LUXR_1"/>
    <property type="match status" value="1"/>
</dbReference>
<evidence type="ECO:0000256" key="2">
    <source>
        <dbReference type="ARBA" id="ARBA00023125"/>
    </source>
</evidence>
<dbReference type="GO" id="GO:0003677">
    <property type="term" value="F:DNA binding"/>
    <property type="evidence" value="ECO:0007669"/>
    <property type="project" value="UniProtKB-KW"/>
</dbReference>
<dbReference type="EMBL" id="FQXE01000005">
    <property type="protein sequence ID" value="SHH81775.1"/>
    <property type="molecule type" value="Genomic_DNA"/>
</dbReference>